<gene>
    <name evidence="1" type="ORF">PECUL_23A051226</name>
</gene>
<dbReference type="AlphaFoldDB" id="A0AAD1TMD9"/>
<dbReference type="Proteomes" id="UP001295444">
    <property type="component" value="Chromosome 13"/>
</dbReference>
<dbReference type="EMBL" id="OW240924">
    <property type="protein sequence ID" value="CAH2327163.1"/>
    <property type="molecule type" value="Genomic_DNA"/>
</dbReference>
<evidence type="ECO:0000313" key="1">
    <source>
        <dbReference type="EMBL" id="CAH2327163.1"/>
    </source>
</evidence>
<reference evidence="1" key="1">
    <citation type="submission" date="2022-03" db="EMBL/GenBank/DDBJ databases">
        <authorList>
            <person name="Alioto T."/>
            <person name="Alioto T."/>
            <person name="Gomez Garrido J."/>
        </authorList>
    </citation>
    <scope>NUCLEOTIDE SEQUENCE</scope>
</reference>
<sequence length="160" mass="18521">MPDTTSLLLRTWDATKPQLGYTKKWSLATPIQSIHIANPTFNYKPWERGGCTLVKHLYHNNTLMQFPDLQNRYGLPPQSLFSYLQLKSLLEHDTEVTTPKKYPYLTYQAEFTGTPKTKETQSMGPAQIFEAVWQNKPRTPHQFDSIARHTHRSEAISIDD</sequence>
<accession>A0AAD1TMD9</accession>
<keyword evidence="2" id="KW-1185">Reference proteome</keyword>
<protein>
    <submittedName>
        <fullName evidence="1">Uncharacterized protein</fullName>
    </submittedName>
</protein>
<proteinExistence type="predicted"/>
<name>A0AAD1TMD9_PELCU</name>
<evidence type="ECO:0000313" key="2">
    <source>
        <dbReference type="Proteomes" id="UP001295444"/>
    </source>
</evidence>
<organism evidence="1 2">
    <name type="scientific">Pelobates cultripes</name>
    <name type="common">Western spadefoot toad</name>
    <dbReference type="NCBI Taxonomy" id="61616"/>
    <lineage>
        <taxon>Eukaryota</taxon>
        <taxon>Metazoa</taxon>
        <taxon>Chordata</taxon>
        <taxon>Craniata</taxon>
        <taxon>Vertebrata</taxon>
        <taxon>Euteleostomi</taxon>
        <taxon>Amphibia</taxon>
        <taxon>Batrachia</taxon>
        <taxon>Anura</taxon>
        <taxon>Pelobatoidea</taxon>
        <taxon>Pelobatidae</taxon>
        <taxon>Pelobates</taxon>
    </lineage>
</organism>